<reference evidence="14 15" key="1">
    <citation type="submission" date="2020-03" db="EMBL/GenBank/DDBJ databases">
        <title>Genomic Encyclopedia of Type Strains, Phase IV (KMG-IV): sequencing the most valuable type-strain genomes for metagenomic binning, comparative biology and taxonomic classification.</title>
        <authorList>
            <person name="Goeker M."/>
        </authorList>
    </citation>
    <scope>NUCLEOTIDE SEQUENCE [LARGE SCALE GENOMIC DNA]</scope>
    <source>
        <strain evidence="14 15">DSM 19867</strain>
    </source>
</reference>
<dbReference type="AlphaFoldDB" id="A0A846MU21"/>
<evidence type="ECO:0000256" key="8">
    <source>
        <dbReference type="ARBA" id="ARBA00022989"/>
    </source>
</evidence>
<dbReference type="Pfam" id="PF00912">
    <property type="entry name" value="Transgly"/>
    <property type="match status" value="1"/>
</dbReference>
<accession>A0A846MU21</accession>
<keyword evidence="10 11" id="KW-0961">Cell wall biogenesis/degradation</keyword>
<feature type="compositionally biased region" description="Basic and acidic residues" evidence="12">
    <location>
        <begin position="218"/>
        <end position="234"/>
    </location>
</feature>
<keyword evidence="15" id="KW-1185">Reference proteome</keyword>
<dbReference type="Proteomes" id="UP000570514">
    <property type="component" value="Unassembled WGS sequence"/>
</dbReference>
<dbReference type="GO" id="GO:0071555">
    <property type="term" value="P:cell wall organization"/>
    <property type="evidence" value="ECO:0007669"/>
    <property type="project" value="UniProtKB-KW"/>
</dbReference>
<feature type="domain" description="Glycosyl transferase family 51" evidence="13">
    <location>
        <begin position="56"/>
        <end position="215"/>
    </location>
</feature>
<evidence type="ECO:0000256" key="11">
    <source>
        <dbReference type="HAMAP-Rule" id="MF_00766"/>
    </source>
</evidence>
<comment type="function">
    <text evidence="11">Peptidoglycan polymerase that catalyzes glycan chain elongation from lipid-linked precursors.</text>
</comment>
<dbReference type="GO" id="GO:0009252">
    <property type="term" value="P:peptidoglycan biosynthetic process"/>
    <property type="evidence" value="ECO:0007669"/>
    <property type="project" value="UniProtKB-UniRule"/>
</dbReference>
<keyword evidence="7 11" id="KW-0573">Peptidoglycan synthesis</keyword>
<dbReference type="InterPro" id="IPR023346">
    <property type="entry name" value="Lysozyme-like_dom_sf"/>
</dbReference>
<dbReference type="GO" id="GO:0008360">
    <property type="term" value="P:regulation of cell shape"/>
    <property type="evidence" value="ECO:0007669"/>
    <property type="project" value="UniProtKB-KW"/>
</dbReference>
<dbReference type="RefSeq" id="WP_208414163.1">
    <property type="nucleotide sequence ID" value="NZ_JAASRM010000001.1"/>
</dbReference>
<dbReference type="UniPathway" id="UPA00219"/>
<dbReference type="InterPro" id="IPR001264">
    <property type="entry name" value="Glyco_trans_51"/>
</dbReference>
<keyword evidence="5 11" id="KW-0812">Transmembrane</keyword>
<dbReference type="GO" id="GO:0005886">
    <property type="term" value="C:plasma membrane"/>
    <property type="evidence" value="ECO:0007669"/>
    <property type="project" value="UniProtKB-SubCell"/>
</dbReference>
<sequence length="234" mass="26740">MVKRVWSKSKRPSWLRRILWAVFALLVPLPLAYLVIFRFVPIPITPQMIGDYVTLQEVHQSWRSIDDMSPALRHAVIGSEDQLFCTHHGFDWDDIQLALKQHDEKPGKKLRGASTISQQVARTLFLAPVRSWVRKGLEAYLTVLVEFTWPKKRILEAYLNLVDWGHGNYGAEAAAQAYFHKSAAKLTASEAARLASILPNPDKWKAQKAGKARMSRAMAREHEASRDDLDRCVR</sequence>
<keyword evidence="6 11" id="KW-0133">Cell shape</keyword>
<dbReference type="InterPro" id="IPR036950">
    <property type="entry name" value="PBP_transglycosylase"/>
</dbReference>
<evidence type="ECO:0000259" key="13">
    <source>
        <dbReference type="Pfam" id="PF00912"/>
    </source>
</evidence>
<dbReference type="GO" id="GO:0016763">
    <property type="term" value="F:pentosyltransferase activity"/>
    <property type="evidence" value="ECO:0007669"/>
    <property type="project" value="InterPro"/>
</dbReference>
<dbReference type="GO" id="GO:0009274">
    <property type="term" value="C:peptidoglycan-based cell wall"/>
    <property type="evidence" value="ECO:0007669"/>
    <property type="project" value="InterPro"/>
</dbReference>
<dbReference type="SUPFAM" id="SSF53955">
    <property type="entry name" value="Lysozyme-like"/>
    <property type="match status" value="1"/>
</dbReference>
<evidence type="ECO:0000256" key="2">
    <source>
        <dbReference type="ARBA" id="ARBA00022519"/>
    </source>
</evidence>
<comment type="subcellular location">
    <subcellularLocation>
        <location evidence="11">Cell inner membrane</location>
        <topology evidence="11">Single-pass membrane protein</topology>
    </subcellularLocation>
</comment>
<comment type="similarity">
    <text evidence="11">Belongs to the glycosyltransferase 51 family.</text>
</comment>
<name>A0A846MU21_9PROT</name>
<dbReference type="PANTHER" id="PTHR30400:SF0">
    <property type="entry name" value="BIOSYNTHETIC PEPTIDOGLYCAN TRANSGLYCOSYLASE"/>
    <property type="match status" value="1"/>
</dbReference>
<dbReference type="EC" id="2.4.99.28" evidence="11"/>
<evidence type="ECO:0000256" key="5">
    <source>
        <dbReference type="ARBA" id="ARBA00022692"/>
    </source>
</evidence>
<keyword evidence="3 11" id="KW-0328">Glycosyltransferase</keyword>
<evidence type="ECO:0000256" key="10">
    <source>
        <dbReference type="ARBA" id="ARBA00023316"/>
    </source>
</evidence>
<comment type="pathway">
    <text evidence="11">Cell wall biogenesis; peptidoglycan biosynthesis.</text>
</comment>
<dbReference type="PANTHER" id="PTHR30400">
    <property type="entry name" value="MONOFUNCTIONAL BIOSYNTHETIC PEPTIDOGLYCAN TRANSGLYCOSYLASE"/>
    <property type="match status" value="1"/>
</dbReference>
<evidence type="ECO:0000256" key="7">
    <source>
        <dbReference type="ARBA" id="ARBA00022984"/>
    </source>
</evidence>
<keyword evidence="1 11" id="KW-1003">Cell membrane</keyword>
<evidence type="ECO:0000256" key="4">
    <source>
        <dbReference type="ARBA" id="ARBA00022679"/>
    </source>
</evidence>
<protein>
    <recommendedName>
        <fullName evidence="11">Biosynthetic peptidoglycan transglycosylase</fullName>
        <ecNumber evidence="11">2.4.99.28</ecNumber>
    </recommendedName>
    <alternativeName>
        <fullName evidence="11">Glycan polymerase</fullName>
    </alternativeName>
    <alternativeName>
        <fullName evidence="11">Peptidoglycan glycosyltransferase MtgA</fullName>
        <shortName evidence="11">PGT</shortName>
    </alternativeName>
</protein>
<comment type="catalytic activity">
    <reaction evidence="11">
        <text>[GlcNAc-(1-&gt;4)-Mur2Ac(oyl-L-Ala-gamma-D-Glu-L-Lys-D-Ala-D-Ala)](n)-di-trans,octa-cis-undecaprenyl diphosphate + beta-D-GlcNAc-(1-&gt;4)-Mur2Ac(oyl-L-Ala-gamma-D-Glu-L-Lys-D-Ala-D-Ala)-di-trans,octa-cis-undecaprenyl diphosphate = [GlcNAc-(1-&gt;4)-Mur2Ac(oyl-L-Ala-gamma-D-Glu-L-Lys-D-Ala-D-Ala)](n+1)-di-trans,octa-cis-undecaprenyl diphosphate + di-trans,octa-cis-undecaprenyl diphosphate + H(+)</text>
        <dbReference type="Rhea" id="RHEA:23708"/>
        <dbReference type="Rhea" id="RHEA-COMP:9602"/>
        <dbReference type="Rhea" id="RHEA-COMP:9603"/>
        <dbReference type="ChEBI" id="CHEBI:15378"/>
        <dbReference type="ChEBI" id="CHEBI:58405"/>
        <dbReference type="ChEBI" id="CHEBI:60033"/>
        <dbReference type="ChEBI" id="CHEBI:78435"/>
        <dbReference type="EC" id="2.4.99.28"/>
    </reaction>
</comment>
<comment type="caution">
    <text evidence="14">The sequence shown here is derived from an EMBL/GenBank/DDBJ whole genome shotgun (WGS) entry which is preliminary data.</text>
</comment>
<feature type="region of interest" description="Disordered" evidence="12">
    <location>
        <begin position="207"/>
        <end position="234"/>
    </location>
</feature>
<dbReference type="EMBL" id="JAASRM010000001">
    <property type="protein sequence ID" value="NIK86846.1"/>
    <property type="molecule type" value="Genomic_DNA"/>
</dbReference>
<dbReference type="GO" id="GO:0008955">
    <property type="term" value="F:peptidoglycan glycosyltransferase activity"/>
    <property type="evidence" value="ECO:0007669"/>
    <property type="project" value="UniProtKB-UniRule"/>
</dbReference>
<dbReference type="InterPro" id="IPR011812">
    <property type="entry name" value="Pep_trsgly"/>
</dbReference>
<dbReference type="NCBIfam" id="TIGR02070">
    <property type="entry name" value="mono_pep_trsgly"/>
    <property type="match status" value="1"/>
</dbReference>
<evidence type="ECO:0000256" key="1">
    <source>
        <dbReference type="ARBA" id="ARBA00022475"/>
    </source>
</evidence>
<dbReference type="Gene3D" id="1.10.3810.10">
    <property type="entry name" value="Biosynthetic peptidoglycan transglycosylase-like"/>
    <property type="match status" value="1"/>
</dbReference>
<keyword evidence="8 11" id="KW-1133">Transmembrane helix</keyword>
<evidence type="ECO:0000313" key="14">
    <source>
        <dbReference type="EMBL" id="NIK86846.1"/>
    </source>
</evidence>
<evidence type="ECO:0000256" key="6">
    <source>
        <dbReference type="ARBA" id="ARBA00022960"/>
    </source>
</evidence>
<dbReference type="HAMAP" id="MF_00766">
    <property type="entry name" value="PGT_MtgA"/>
    <property type="match status" value="1"/>
</dbReference>
<organism evidence="14 15">
    <name type="scientific">Rhizomicrobium palustre</name>
    <dbReference type="NCBI Taxonomy" id="189966"/>
    <lineage>
        <taxon>Bacteria</taxon>
        <taxon>Pseudomonadati</taxon>
        <taxon>Pseudomonadota</taxon>
        <taxon>Alphaproteobacteria</taxon>
        <taxon>Micropepsales</taxon>
        <taxon>Micropepsaceae</taxon>
        <taxon>Rhizomicrobium</taxon>
    </lineage>
</organism>
<keyword evidence="9 11" id="KW-0472">Membrane</keyword>
<evidence type="ECO:0000256" key="12">
    <source>
        <dbReference type="SAM" id="MobiDB-lite"/>
    </source>
</evidence>
<evidence type="ECO:0000256" key="9">
    <source>
        <dbReference type="ARBA" id="ARBA00023136"/>
    </source>
</evidence>
<evidence type="ECO:0000256" key="3">
    <source>
        <dbReference type="ARBA" id="ARBA00022676"/>
    </source>
</evidence>
<keyword evidence="4 11" id="KW-0808">Transferase</keyword>
<gene>
    <name evidence="11" type="primary">mtgA</name>
    <name evidence="14" type="ORF">FHS83_000164</name>
</gene>
<evidence type="ECO:0000313" key="15">
    <source>
        <dbReference type="Proteomes" id="UP000570514"/>
    </source>
</evidence>
<proteinExistence type="inferred from homology"/>
<keyword evidence="2 11" id="KW-0997">Cell inner membrane</keyword>